<keyword evidence="11" id="KW-1185">Reference proteome</keyword>
<dbReference type="InterPro" id="IPR018101">
    <property type="entry name" value="Transl_elong_Ts_CS"/>
</dbReference>
<dbReference type="OrthoDB" id="9808348at2"/>
<dbReference type="InterPro" id="IPR001816">
    <property type="entry name" value="Transl_elong_EFTs/EF1B"/>
</dbReference>
<evidence type="ECO:0000313" key="11">
    <source>
        <dbReference type="Proteomes" id="UP000198620"/>
    </source>
</evidence>
<evidence type="ECO:0000256" key="8">
    <source>
        <dbReference type="RuleBase" id="RU000643"/>
    </source>
</evidence>
<protein>
    <recommendedName>
        <fullName evidence="2 6">Elongation factor Ts</fullName>
        <shortName evidence="6">EF-Ts</shortName>
    </recommendedName>
</protein>
<dbReference type="NCBIfam" id="TIGR00116">
    <property type="entry name" value="tsf"/>
    <property type="match status" value="1"/>
</dbReference>
<dbReference type="PANTHER" id="PTHR11741:SF0">
    <property type="entry name" value="ELONGATION FACTOR TS, MITOCHONDRIAL"/>
    <property type="match status" value="1"/>
</dbReference>
<name>A0A1H7GT48_9PROT</name>
<evidence type="ECO:0000256" key="2">
    <source>
        <dbReference type="ARBA" id="ARBA00016956"/>
    </source>
</evidence>
<dbReference type="STRING" id="1233.SAMN05216387_101375"/>
<evidence type="ECO:0000256" key="3">
    <source>
        <dbReference type="ARBA" id="ARBA00022490"/>
    </source>
</evidence>
<dbReference type="GO" id="GO:0003746">
    <property type="term" value="F:translation elongation factor activity"/>
    <property type="evidence" value="ECO:0007669"/>
    <property type="project" value="UniProtKB-UniRule"/>
</dbReference>
<dbReference type="Proteomes" id="UP000198620">
    <property type="component" value="Unassembled WGS sequence"/>
</dbReference>
<dbReference type="FunFam" id="1.10.286.20:FF:000001">
    <property type="entry name" value="Elongation factor Ts"/>
    <property type="match status" value="1"/>
</dbReference>
<dbReference type="PANTHER" id="PTHR11741">
    <property type="entry name" value="ELONGATION FACTOR TS"/>
    <property type="match status" value="1"/>
</dbReference>
<dbReference type="RefSeq" id="WP_090826457.1">
    <property type="nucleotide sequence ID" value="NZ_FOBH01000001.1"/>
</dbReference>
<dbReference type="InterPro" id="IPR014039">
    <property type="entry name" value="Transl_elong_EFTs/EF1B_dimer"/>
</dbReference>
<dbReference type="SUPFAM" id="SSF54713">
    <property type="entry name" value="Elongation factor Ts (EF-Ts), dimerisation domain"/>
    <property type="match status" value="2"/>
</dbReference>
<keyword evidence="5 6" id="KW-0648">Protein biosynthesis</keyword>
<evidence type="ECO:0000256" key="4">
    <source>
        <dbReference type="ARBA" id="ARBA00022768"/>
    </source>
</evidence>
<dbReference type="SUPFAM" id="SSF46934">
    <property type="entry name" value="UBA-like"/>
    <property type="match status" value="1"/>
</dbReference>
<evidence type="ECO:0000313" key="10">
    <source>
        <dbReference type="EMBL" id="SEK41224.1"/>
    </source>
</evidence>
<keyword evidence="4 6" id="KW-0251">Elongation factor</keyword>
<comment type="subcellular location">
    <subcellularLocation>
        <location evidence="6 8">Cytoplasm</location>
    </subcellularLocation>
</comment>
<reference evidence="10 11" key="1">
    <citation type="submission" date="2016-10" db="EMBL/GenBank/DDBJ databases">
        <authorList>
            <person name="de Groot N.N."/>
        </authorList>
    </citation>
    <scope>NUCLEOTIDE SEQUENCE [LARGE SCALE GENOMIC DNA]</scope>
    <source>
        <strain evidence="10 11">Nv1</strain>
    </source>
</reference>
<dbReference type="FunFam" id="1.10.8.10:FF:000001">
    <property type="entry name" value="Elongation factor Ts"/>
    <property type="match status" value="1"/>
</dbReference>
<dbReference type="Gene3D" id="3.30.479.20">
    <property type="entry name" value="Elongation factor Ts, dimerisation domain"/>
    <property type="match status" value="2"/>
</dbReference>
<sequence length="302" mass="32316">MAEITAPMVKELRGLTGLGMMECKKALTETGGDMKAAEDLLRIKSGAKASKAAGRTAAEGMVGAYITPDGKHGALVEVNCETDFVARNEDFINFARGLARLLATESLADTEALAGAALPSGENVEEFRKALVMKLGENISIRRFMRYATQGQLASYLHGAKIGVMIDYTGGDETLGKDLAMHIAASKPICVSSEQVSPELLSRERSIYTAQAAESGKPMDIVAKMVDGRIAKYLAEVTLLGQPFVKNPDQTVEKLLAAKSAKVNGFTLYIVGEGIERKADDFAAEVMAQVNQAKEDQVPQPK</sequence>
<dbReference type="Pfam" id="PF00889">
    <property type="entry name" value="EF_TS"/>
    <property type="match status" value="1"/>
</dbReference>
<gene>
    <name evidence="6" type="primary">tsf</name>
    <name evidence="10" type="ORF">SAMN05216387_101375</name>
</gene>
<evidence type="ECO:0000256" key="7">
    <source>
        <dbReference type="RuleBase" id="RU000642"/>
    </source>
</evidence>
<comment type="similarity">
    <text evidence="1 6 7">Belongs to the EF-Ts family.</text>
</comment>
<dbReference type="Gene3D" id="1.10.8.10">
    <property type="entry name" value="DNA helicase RuvA subunit, C-terminal domain"/>
    <property type="match status" value="1"/>
</dbReference>
<organism evidence="10 11">
    <name type="scientific">Nitrosovibrio tenuis</name>
    <dbReference type="NCBI Taxonomy" id="1233"/>
    <lineage>
        <taxon>Bacteria</taxon>
        <taxon>Pseudomonadati</taxon>
        <taxon>Pseudomonadota</taxon>
        <taxon>Betaproteobacteria</taxon>
        <taxon>Nitrosomonadales</taxon>
        <taxon>Nitrosomonadaceae</taxon>
        <taxon>Nitrosovibrio</taxon>
    </lineage>
</organism>
<dbReference type="EMBL" id="FOBH01000001">
    <property type="protein sequence ID" value="SEK41224.1"/>
    <property type="molecule type" value="Genomic_DNA"/>
</dbReference>
<dbReference type="PROSITE" id="PS01127">
    <property type="entry name" value="EF_TS_2"/>
    <property type="match status" value="1"/>
</dbReference>
<dbReference type="InterPro" id="IPR009060">
    <property type="entry name" value="UBA-like_sf"/>
</dbReference>
<accession>A0A1H7GT48</accession>
<dbReference type="CDD" id="cd14275">
    <property type="entry name" value="UBA_EF-Ts"/>
    <property type="match status" value="1"/>
</dbReference>
<proteinExistence type="inferred from homology"/>
<dbReference type="GO" id="GO:0005737">
    <property type="term" value="C:cytoplasm"/>
    <property type="evidence" value="ECO:0007669"/>
    <property type="project" value="UniProtKB-SubCell"/>
</dbReference>
<dbReference type="Gene3D" id="1.10.286.20">
    <property type="match status" value="1"/>
</dbReference>
<comment type="function">
    <text evidence="6 7">Associates with the EF-Tu.GDP complex and induces the exchange of GDP to GTP. It remains bound to the aminoacyl-tRNA.EF-Tu.GTP complex up to the GTP hydrolysis stage on the ribosome.</text>
</comment>
<feature type="region of interest" description="Involved in Mg(2+) ion dislocation from EF-Tu" evidence="6">
    <location>
        <begin position="82"/>
        <end position="85"/>
    </location>
</feature>
<dbReference type="HAMAP" id="MF_00050">
    <property type="entry name" value="EF_Ts"/>
    <property type="match status" value="1"/>
</dbReference>
<dbReference type="AlphaFoldDB" id="A0A1H7GT48"/>
<keyword evidence="3 6" id="KW-0963">Cytoplasm</keyword>
<dbReference type="InterPro" id="IPR036402">
    <property type="entry name" value="EF-Ts_dimer_sf"/>
</dbReference>
<evidence type="ECO:0000256" key="1">
    <source>
        <dbReference type="ARBA" id="ARBA00005532"/>
    </source>
</evidence>
<evidence type="ECO:0000259" key="9">
    <source>
        <dbReference type="Pfam" id="PF00889"/>
    </source>
</evidence>
<evidence type="ECO:0000256" key="5">
    <source>
        <dbReference type="ARBA" id="ARBA00022917"/>
    </source>
</evidence>
<feature type="domain" description="Translation elongation factor EFTs/EF1B dimerisation" evidence="9">
    <location>
        <begin position="73"/>
        <end position="273"/>
    </location>
</feature>
<dbReference type="PROSITE" id="PS01126">
    <property type="entry name" value="EF_TS_1"/>
    <property type="match status" value="1"/>
</dbReference>
<evidence type="ECO:0000256" key="6">
    <source>
        <dbReference type="HAMAP-Rule" id="MF_00050"/>
    </source>
</evidence>